<dbReference type="STRING" id="928724.SacglDRAFT_01990"/>
<sequence length="245" mass="27400">MPHPFEIREDITVEATPDQVWEAIATGPGISSWFLGRTEVEPAEGGRVRIEMPDWSSEATVTAWKPGRHFAYREDENPDGTFMALEYHVEGNGSSTVVRFVHSGFLGDDWEDEYDALTQGDRMYLEKLGVYLKHFAGRTATFTLFETRENIPRERAWNALRTVTGLGETVSVGDKARITVDGLAPAEGVIDFARLPHWVGVTTDDGFYAFMHAQDSVVIEYSGFGDVDGPAIERAWQSWLTTTFA</sequence>
<dbReference type="Pfam" id="PF08327">
    <property type="entry name" value="AHSA1"/>
    <property type="match status" value="1"/>
</dbReference>
<organism evidence="3 4">
    <name type="scientific">Saccharomonospora glauca K62</name>
    <dbReference type="NCBI Taxonomy" id="928724"/>
    <lineage>
        <taxon>Bacteria</taxon>
        <taxon>Bacillati</taxon>
        <taxon>Actinomycetota</taxon>
        <taxon>Actinomycetes</taxon>
        <taxon>Pseudonocardiales</taxon>
        <taxon>Pseudonocardiaceae</taxon>
        <taxon>Saccharomonospora</taxon>
    </lineage>
</organism>
<comment type="similarity">
    <text evidence="1">Belongs to the AHA1 family.</text>
</comment>
<evidence type="ECO:0000313" key="4">
    <source>
        <dbReference type="Proteomes" id="UP000005087"/>
    </source>
</evidence>
<dbReference type="Proteomes" id="UP000005087">
    <property type="component" value="Chromosome"/>
</dbReference>
<dbReference type="AlphaFoldDB" id="I1D1S2"/>
<reference evidence="3 4" key="1">
    <citation type="submission" date="2011-09" db="EMBL/GenBank/DDBJ databases">
        <authorList>
            <consortium name="US DOE Joint Genome Institute (JGI-PGF)"/>
            <person name="Lucas S."/>
            <person name="Han J."/>
            <person name="Lapidus A."/>
            <person name="Cheng J.-F."/>
            <person name="Goodwin L."/>
            <person name="Pitluck S."/>
            <person name="Peters L."/>
            <person name="Land M.L."/>
            <person name="Hauser L."/>
            <person name="Brambilla E."/>
            <person name="Klenk H.-P."/>
            <person name="Woyke T.J."/>
        </authorList>
    </citation>
    <scope>NUCLEOTIDE SEQUENCE [LARGE SCALE GENOMIC DNA]</scope>
    <source>
        <strain evidence="3 4">K62</strain>
    </source>
</reference>
<dbReference type="eggNOG" id="COG3832">
    <property type="taxonomic scope" value="Bacteria"/>
</dbReference>
<proteinExistence type="inferred from homology"/>
<reference evidence="4" key="2">
    <citation type="submission" date="2012-01" db="EMBL/GenBank/DDBJ databases">
        <title>Noncontiguous Finished sequence of chromosome of Saccharomonospora glauca K62.</title>
        <authorList>
            <consortium name="US DOE Joint Genome Institute"/>
            <person name="Lucas S."/>
            <person name="Han J."/>
            <person name="Lapidus A."/>
            <person name="Cheng J.-F."/>
            <person name="Goodwin L."/>
            <person name="Pitluck S."/>
            <person name="Peters L."/>
            <person name="Mikhailova N."/>
            <person name="Held B."/>
            <person name="Detter J.C."/>
            <person name="Han C."/>
            <person name="Tapia R."/>
            <person name="Land M."/>
            <person name="Hauser L."/>
            <person name="Kyrpides N."/>
            <person name="Ivanova N."/>
            <person name="Pagani I."/>
            <person name="Brambilla E.-M."/>
            <person name="Klenk H.-P."/>
            <person name="Woyke T."/>
        </authorList>
    </citation>
    <scope>NUCLEOTIDE SEQUENCE [LARGE SCALE GENOMIC DNA]</scope>
    <source>
        <strain evidence="4">K62</strain>
    </source>
</reference>
<dbReference type="InterPro" id="IPR013538">
    <property type="entry name" value="ASHA1/2-like_C"/>
</dbReference>
<dbReference type="EMBL" id="CM001484">
    <property type="protein sequence ID" value="EIE98896.1"/>
    <property type="molecule type" value="Genomic_DNA"/>
</dbReference>
<dbReference type="Gene3D" id="3.30.530.20">
    <property type="match status" value="1"/>
</dbReference>
<dbReference type="HOGENOM" id="CLU_084739_0_0_11"/>
<protein>
    <recommendedName>
        <fullName evidence="2">Activator of Hsp90 ATPase homologue 1/2-like C-terminal domain-containing protein</fullName>
    </recommendedName>
</protein>
<evidence type="ECO:0000259" key="2">
    <source>
        <dbReference type="Pfam" id="PF08327"/>
    </source>
</evidence>
<dbReference type="CDD" id="cd07814">
    <property type="entry name" value="SRPBCC_CalC_Aha1-like"/>
    <property type="match status" value="1"/>
</dbReference>
<evidence type="ECO:0000313" key="3">
    <source>
        <dbReference type="EMBL" id="EIE98896.1"/>
    </source>
</evidence>
<keyword evidence="4" id="KW-1185">Reference proteome</keyword>
<evidence type="ECO:0000256" key="1">
    <source>
        <dbReference type="ARBA" id="ARBA00006817"/>
    </source>
</evidence>
<feature type="domain" description="Activator of Hsp90 ATPase homologue 1/2-like C-terminal" evidence="2">
    <location>
        <begin position="15"/>
        <end position="132"/>
    </location>
</feature>
<name>I1D1S2_9PSEU</name>
<dbReference type="OrthoDB" id="8417725at2"/>
<gene>
    <name evidence="3" type="ORF">SacglDRAFT_01990</name>
</gene>
<dbReference type="SUPFAM" id="SSF55961">
    <property type="entry name" value="Bet v1-like"/>
    <property type="match status" value="1"/>
</dbReference>
<accession>I1D1S2</accession>
<dbReference type="RefSeq" id="WP_005464019.1">
    <property type="nucleotide sequence ID" value="NZ_CM001484.1"/>
</dbReference>
<dbReference type="InterPro" id="IPR023393">
    <property type="entry name" value="START-like_dom_sf"/>
</dbReference>